<evidence type="ECO:0000313" key="1">
    <source>
        <dbReference type="EMBL" id="BCZ45531.1"/>
    </source>
</evidence>
<evidence type="ECO:0000313" key="2">
    <source>
        <dbReference type="Proteomes" id="UP000824633"/>
    </source>
</evidence>
<protein>
    <submittedName>
        <fullName evidence="1">Uncharacterized protein</fullName>
    </submittedName>
</protein>
<dbReference type="Proteomes" id="UP000824633">
    <property type="component" value="Chromosome"/>
</dbReference>
<reference evidence="2" key="1">
    <citation type="submission" date="2021-07" db="EMBL/GenBank/DDBJ databases">
        <title>Complete genome sequencing of a Clostridium isolate.</title>
        <authorList>
            <person name="Ueki A."/>
            <person name="Tonouchi A."/>
        </authorList>
    </citation>
    <scope>NUCLEOTIDE SEQUENCE [LARGE SCALE GENOMIC DNA]</scope>
    <source>
        <strain evidence="2">C5S11</strain>
    </source>
</reference>
<organism evidence="1 2">
    <name type="scientific">Clostridium gelidum</name>
    <dbReference type="NCBI Taxonomy" id="704125"/>
    <lineage>
        <taxon>Bacteria</taxon>
        <taxon>Bacillati</taxon>
        <taxon>Bacillota</taxon>
        <taxon>Clostridia</taxon>
        <taxon>Eubacteriales</taxon>
        <taxon>Clostridiaceae</taxon>
        <taxon>Clostridium</taxon>
    </lineage>
</organism>
<gene>
    <name evidence="1" type="ORF">psyc5s11_15980</name>
</gene>
<sequence>MHIGNIRKNNNQNNSIPITILLNKIKKISVNVQKYVEFLFILKGDKKRSLSYKAIYFK</sequence>
<dbReference type="EMBL" id="AP024849">
    <property type="protein sequence ID" value="BCZ45531.1"/>
    <property type="molecule type" value="Genomic_DNA"/>
</dbReference>
<proteinExistence type="predicted"/>
<accession>A0ABN6ITK3</accession>
<keyword evidence="2" id="KW-1185">Reference proteome</keyword>
<name>A0ABN6ITK3_9CLOT</name>